<feature type="domain" description="AB hydrolase-1" evidence="1">
    <location>
        <begin position="344"/>
        <end position="436"/>
    </location>
</feature>
<dbReference type="STRING" id="1560345.AWL63_15680"/>
<dbReference type="GO" id="GO:0016020">
    <property type="term" value="C:membrane"/>
    <property type="evidence" value="ECO:0007669"/>
    <property type="project" value="TreeGrafter"/>
</dbReference>
<dbReference type="AlphaFoldDB" id="A0A1B3ZCN1"/>
<dbReference type="Gene3D" id="3.40.50.1820">
    <property type="entry name" value="alpha/beta hydrolase"/>
    <property type="match status" value="2"/>
</dbReference>
<proteinExistence type="predicted"/>
<evidence type="ECO:0000259" key="1">
    <source>
        <dbReference type="Pfam" id="PF00561"/>
    </source>
</evidence>
<dbReference type="InterPro" id="IPR029058">
    <property type="entry name" value="AB_hydrolase_fold"/>
</dbReference>
<dbReference type="InterPro" id="IPR000073">
    <property type="entry name" value="AB_hydrolase_1"/>
</dbReference>
<dbReference type="KEGG" id="span:AWL63_15680"/>
<organism evidence="2 3">
    <name type="scientific">Sphingomonas panacis</name>
    <dbReference type="NCBI Taxonomy" id="1560345"/>
    <lineage>
        <taxon>Bacteria</taxon>
        <taxon>Pseudomonadati</taxon>
        <taxon>Pseudomonadota</taxon>
        <taxon>Alphaproteobacteria</taxon>
        <taxon>Sphingomonadales</taxon>
        <taxon>Sphingomonadaceae</taxon>
        <taxon>Sphingomonas</taxon>
    </lineage>
</organism>
<sequence>MARRYLEADGRAIHYRVIGDGPAVIMLHDSPRSSRLHLATMHALSRHFRVYALDTPGYGNSEPLGSADPTIADFATALDAVIRALGIEGAPIYATHTSAKIALEYAASRANSYGEHEAKRTGTAQTGCLILDGLSIPVARTDPAFISAYMRPFLLDEAGAYLAAEWTRMRDMVRWFPWFAPSPQTRMPTAQPTDAWISAYMIDFLSAGPNYSSAYAAAMRYDPMPSLMRVTSPVLVAARSDDVLYASLDRVPVAENTALAVKRLPPDLATWLAWLENTLASAVENMSPAPPLPAQPTTGAIYVDLPHGRMRVHRSGPPGDRPLLILSAPTTLQALAWQAGSPDRSTLVPELPGFGESDPLPSPTLEAATDALAAMLEQLGYAQVDLLAIGFATPLGCTLARRYPGAIARVILDGCYSLDEQEARTLAEQVAPVFPFDRGGGHIHRTWHMLRDGEAAWPWHDGSADAARGLAPILAARPLHDALLGVLKQPERYGDCARAALQSDEEARYPAFPQNALLLHRLGDRGYAGATNLAARLPRASLEERPANLTDTVQIVTHFLSKDAHVAEAVA</sequence>
<name>A0A1B3ZCN1_9SPHN</name>
<dbReference type="EMBL" id="CP014168">
    <property type="protein sequence ID" value="AOH85185.1"/>
    <property type="molecule type" value="Genomic_DNA"/>
</dbReference>
<feature type="domain" description="AB hydrolase-1" evidence="1">
    <location>
        <begin position="22"/>
        <end position="88"/>
    </location>
</feature>
<protein>
    <recommendedName>
        <fullName evidence="1">AB hydrolase-1 domain-containing protein</fullName>
    </recommendedName>
</protein>
<dbReference type="SUPFAM" id="SSF53474">
    <property type="entry name" value="alpha/beta-Hydrolases"/>
    <property type="match status" value="2"/>
</dbReference>
<dbReference type="Pfam" id="PF00561">
    <property type="entry name" value="Abhydrolase_1"/>
    <property type="match status" value="2"/>
</dbReference>
<dbReference type="PANTHER" id="PTHR43798:SF33">
    <property type="entry name" value="HYDROLASE, PUTATIVE (AFU_ORTHOLOGUE AFUA_2G14860)-RELATED"/>
    <property type="match status" value="1"/>
</dbReference>
<gene>
    <name evidence="2" type="ORF">AWL63_15680</name>
</gene>
<evidence type="ECO:0000313" key="2">
    <source>
        <dbReference type="EMBL" id="AOH85185.1"/>
    </source>
</evidence>
<dbReference type="PANTHER" id="PTHR43798">
    <property type="entry name" value="MONOACYLGLYCEROL LIPASE"/>
    <property type="match status" value="1"/>
</dbReference>
<evidence type="ECO:0000313" key="3">
    <source>
        <dbReference type="Proteomes" id="UP000094256"/>
    </source>
</evidence>
<dbReference type="InterPro" id="IPR050266">
    <property type="entry name" value="AB_hydrolase_sf"/>
</dbReference>
<keyword evidence="3" id="KW-1185">Reference proteome</keyword>
<reference evidence="2 3" key="1">
    <citation type="submission" date="2016-01" db="EMBL/GenBank/DDBJ databases">
        <title>Complete genome and mega plasmid sequence of Sphingomonas panacis DCY99 elicits systemic resistance in rice to Xanthomonas oryzae.</title>
        <authorList>
            <person name="Kim Y.J."/>
            <person name="Yang D.C."/>
            <person name="Sing P."/>
        </authorList>
    </citation>
    <scope>NUCLEOTIDE SEQUENCE [LARGE SCALE GENOMIC DNA]</scope>
    <source>
        <strain evidence="2 3">DCY99</strain>
    </source>
</reference>
<dbReference type="Proteomes" id="UP000094256">
    <property type="component" value="Chromosome"/>
</dbReference>
<accession>A0A1B3ZCN1</accession>